<dbReference type="Proteomes" id="UP000094285">
    <property type="component" value="Unassembled WGS sequence"/>
</dbReference>
<dbReference type="STRING" id="984487.A0A1E4SHD8"/>
<keyword evidence="3" id="KW-0508">mRNA splicing</keyword>
<feature type="domain" description="Pre-mRNA-splicing factor 3" evidence="7">
    <location>
        <begin position="69"/>
        <end position="278"/>
    </location>
</feature>
<evidence type="ECO:0000256" key="5">
    <source>
        <dbReference type="SAM" id="MobiDB-lite"/>
    </source>
</evidence>
<dbReference type="OrthoDB" id="10264544at2759"/>
<protein>
    <submittedName>
        <fullName evidence="8">Pre-mRNA-splicing factor 3</fullName>
    </submittedName>
</protein>
<keyword evidence="4" id="KW-0539">Nucleus</keyword>
<dbReference type="PANTHER" id="PTHR14212:SF0">
    <property type="entry name" value="U4_U6 SMALL NUCLEAR RIBONUCLEOPROTEIN PRP3"/>
    <property type="match status" value="1"/>
</dbReference>
<dbReference type="GO" id="GO:0045292">
    <property type="term" value="P:mRNA cis splicing, via spliceosome"/>
    <property type="evidence" value="ECO:0007669"/>
    <property type="project" value="EnsemblFungi"/>
</dbReference>
<name>A0A1E4SHD8_9ASCO</name>
<dbReference type="InterPro" id="IPR010541">
    <property type="entry name" value="Prp3_C"/>
</dbReference>
<comment type="subcellular location">
    <subcellularLocation>
        <location evidence="1">Nucleus</location>
    </subcellularLocation>
</comment>
<evidence type="ECO:0000313" key="9">
    <source>
        <dbReference type="Proteomes" id="UP000094285"/>
    </source>
</evidence>
<evidence type="ECO:0000256" key="4">
    <source>
        <dbReference type="ARBA" id="ARBA00023242"/>
    </source>
</evidence>
<dbReference type="InterPro" id="IPR013881">
    <property type="entry name" value="Pre-mRNA_splic_Prp3_dom"/>
</dbReference>
<dbReference type="PANTHER" id="PTHR14212">
    <property type="entry name" value="U4/U6-ASSOCIATED RNA SPLICING FACTOR-RELATED"/>
    <property type="match status" value="1"/>
</dbReference>
<dbReference type="EMBL" id="KV453912">
    <property type="protein sequence ID" value="ODV78924.1"/>
    <property type="molecule type" value="Genomic_DNA"/>
</dbReference>
<dbReference type="CDD" id="cd24162">
    <property type="entry name" value="Prp3_C"/>
    <property type="match status" value="1"/>
</dbReference>
<evidence type="ECO:0000256" key="3">
    <source>
        <dbReference type="ARBA" id="ARBA00023187"/>
    </source>
</evidence>
<evidence type="ECO:0000313" key="8">
    <source>
        <dbReference type="EMBL" id="ODV78924.1"/>
    </source>
</evidence>
<dbReference type="Pfam" id="PF08572">
    <property type="entry name" value="PRP3"/>
    <property type="match status" value="1"/>
</dbReference>
<dbReference type="GeneID" id="30984023"/>
<evidence type="ECO:0000259" key="6">
    <source>
        <dbReference type="Pfam" id="PF06544"/>
    </source>
</evidence>
<keyword evidence="9" id="KW-1185">Reference proteome</keyword>
<dbReference type="Pfam" id="PF06544">
    <property type="entry name" value="Prp3_C"/>
    <property type="match status" value="1"/>
</dbReference>
<dbReference type="InterPro" id="IPR027104">
    <property type="entry name" value="Prp3"/>
</dbReference>
<evidence type="ECO:0000256" key="1">
    <source>
        <dbReference type="ARBA" id="ARBA00004123"/>
    </source>
</evidence>
<dbReference type="GO" id="GO:0046540">
    <property type="term" value="C:U4/U6 x U5 tri-snRNP complex"/>
    <property type="evidence" value="ECO:0007669"/>
    <property type="project" value="EnsemblFungi"/>
</dbReference>
<feature type="region of interest" description="Disordered" evidence="5">
    <location>
        <begin position="1"/>
        <end position="31"/>
    </location>
</feature>
<reference evidence="9" key="1">
    <citation type="submission" date="2016-05" db="EMBL/GenBank/DDBJ databases">
        <title>Comparative genomics of biotechnologically important yeasts.</title>
        <authorList>
            <consortium name="DOE Joint Genome Institute"/>
            <person name="Riley R."/>
            <person name="Haridas S."/>
            <person name="Wolfe K.H."/>
            <person name="Lopes M.R."/>
            <person name="Hittinger C.T."/>
            <person name="Goker M."/>
            <person name="Salamov A."/>
            <person name="Wisecaver J."/>
            <person name="Long T.M."/>
            <person name="Aerts A.L."/>
            <person name="Barry K."/>
            <person name="Choi C."/>
            <person name="Clum A."/>
            <person name="Coughlan A.Y."/>
            <person name="Deshpande S."/>
            <person name="Douglass A.P."/>
            <person name="Hanson S.J."/>
            <person name="Klenk H.-P."/>
            <person name="Labutti K."/>
            <person name="Lapidus A."/>
            <person name="Lindquist E."/>
            <person name="Lipzen A."/>
            <person name="Meier-Kolthoff J.P."/>
            <person name="Ohm R.A."/>
            <person name="Otillar R.P."/>
            <person name="Pangilinan J."/>
            <person name="Peng Y."/>
            <person name="Rokas A."/>
            <person name="Rosa C.A."/>
            <person name="Scheuner C."/>
            <person name="Sibirny A.A."/>
            <person name="Slot J.C."/>
            <person name="Stielow J.B."/>
            <person name="Sun H."/>
            <person name="Kurtzman C.P."/>
            <person name="Blackwell M."/>
            <person name="Grigoriev I.V."/>
            <person name="Jeffries T.W."/>
        </authorList>
    </citation>
    <scope>NUCLEOTIDE SEQUENCE [LARGE SCALE GENOMIC DNA]</scope>
    <source>
        <strain evidence="9">NRRL Y-17324</strain>
    </source>
</reference>
<dbReference type="RefSeq" id="XP_020064046.1">
    <property type="nucleotide sequence ID" value="XM_020209887.1"/>
</dbReference>
<evidence type="ECO:0000256" key="2">
    <source>
        <dbReference type="ARBA" id="ARBA00022664"/>
    </source>
</evidence>
<gene>
    <name evidence="8" type="ORF">CANTADRAFT_50992</name>
</gene>
<sequence>MKRTNQHQQPAKRHKGTAQDSPAASEPHGGLNVAIHPLLRGIAAPTLPKNHNPLKQNVRKGFDPLAINPYLTQSGPKSLRSRQLQFNAHGKYITEAEELRRKLDQEAQAKKDHEEKLKQGLAPDETVGEHLWRHEVPPRIEWWDKPYLMDRDYIHIDDETRLVLDSEDAPVSLYIQHPVLADATYSQHKMPEKALYLTKKEMKRIRKNDRQEKLKDKQDRIKLGLDAPPPPKVKLSNLMNVLTNEAIKDPTAVEKRVRQEVEDRLQKHLQTNEERKLTKDEKHQKIHEQHQKDLQKGFFTTVFKIDKLVNPSHFFKVDINAKQLELLGICLLNPKFNLVIVEGGLKSIKFYKKLLTRRIDWTVNAPPKDDPDAELEDLSTNRCEIVWEGQVKDLKFKKWSIMRSQNEEEAADVLGRFGIENYWREANALGKE</sequence>
<organism evidence="8 9">
    <name type="scientific">Suhomyces tanzawaensis NRRL Y-17324</name>
    <dbReference type="NCBI Taxonomy" id="984487"/>
    <lineage>
        <taxon>Eukaryota</taxon>
        <taxon>Fungi</taxon>
        <taxon>Dikarya</taxon>
        <taxon>Ascomycota</taxon>
        <taxon>Saccharomycotina</taxon>
        <taxon>Pichiomycetes</taxon>
        <taxon>Debaryomycetaceae</taxon>
        <taxon>Suhomyces</taxon>
    </lineage>
</organism>
<accession>A0A1E4SHD8</accession>
<dbReference type="AlphaFoldDB" id="A0A1E4SHD8"/>
<proteinExistence type="predicted"/>
<feature type="domain" description="Small nuclear ribonucleoprotein Prp3 C-terminal" evidence="6">
    <location>
        <begin position="302"/>
        <end position="426"/>
    </location>
</feature>
<keyword evidence="2" id="KW-0507">mRNA processing</keyword>
<evidence type="ECO:0000259" key="7">
    <source>
        <dbReference type="Pfam" id="PF08572"/>
    </source>
</evidence>
<feature type="compositionally biased region" description="Basic residues" evidence="5">
    <location>
        <begin position="1"/>
        <end position="16"/>
    </location>
</feature>